<dbReference type="InterPro" id="IPR034660">
    <property type="entry name" value="DinB/YfiT-like"/>
</dbReference>
<keyword evidence="2" id="KW-0670">Pyruvate</keyword>
<name>A0A5Q3QBV0_9PSEU</name>
<dbReference type="SUPFAM" id="SSF109854">
    <property type="entry name" value="DinB/YfiT-like putative metalloenzymes"/>
    <property type="match status" value="1"/>
</dbReference>
<evidence type="ECO:0000313" key="2">
    <source>
        <dbReference type="EMBL" id="QGK71843.1"/>
    </source>
</evidence>
<dbReference type="AlphaFoldDB" id="A0A5Q3QBV0"/>
<dbReference type="EMBL" id="CP045929">
    <property type="protein sequence ID" value="QGK71843.1"/>
    <property type="molecule type" value="Genomic_DNA"/>
</dbReference>
<proteinExistence type="predicted"/>
<accession>A0A5Q3QBV0</accession>
<feature type="domain" description="Mycothiol-dependent maleylpyruvate isomerase metal-binding" evidence="1">
    <location>
        <begin position="28"/>
        <end position="112"/>
    </location>
</feature>
<protein>
    <submittedName>
        <fullName evidence="2">Maleylpyruvate isomerase family mycothiol-dependent enzyme</fullName>
    </submittedName>
</protein>
<evidence type="ECO:0000313" key="3">
    <source>
        <dbReference type="Proteomes" id="UP000371041"/>
    </source>
</evidence>
<dbReference type="InterPro" id="IPR017517">
    <property type="entry name" value="Maleyloyr_isom"/>
</dbReference>
<keyword evidence="3" id="KW-1185">Reference proteome</keyword>
<dbReference type="GO" id="GO:0016853">
    <property type="term" value="F:isomerase activity"/>
    <property type="evidence" value="ECO:0007669"/>
    <property type="project" value="UniProtKB-KW"/>
</dbReference>
<dbReference type="Proteomes" id="UP000371041">
    <property type="component" value="Chromosome"/>
</dbReference>
<dbReference type="GO" id="GO:0046872">
    <property type="term" value="F:metal ion binding"/>
    <property type="evidence" value="ECO:0007669"/>
    <property type="project" value="InterPro"/>
</dbReference>
<organism evidence="2 3">
    <name type="scientific">Allosaccharopolyspora coralli</name>
    <dbReference type="NCBI Taxonomy" id="2665642"/>
    <lineage>
        <taxon>Bacteria</taxon>
        <taxon>Bacillati</taxon>
        <taxon>Actinomycetota</taxon>
        <taxon>Actinomycetes</taxon>
        <taxon>Pseudonocardiales</taxon>
        <taxon>Pseudonocardiaceae</taxon>
        <taxon>Allosaccharopolyspora</taxon>
    </lineage>
</organism>
<dbReference type="KEGG" id="sace:GIY23_22130"/>
<dbReference type="NCBIfam" id="TIGR03083">
    <property type="entry name" value="maleylpyruvate isomerase family mycothiol-dependent enzyme"/>
    <property type="match status" value="1"/>
</dbReference>
<gene>
    <name evidence="2" type="ORF">GIY23_22130</name>
</gene>
<dbReference type="Gene3D" id="1.20.120.450">
    <property type="entry name" value="dinb family like domain"/>
    <property type="match status" value="1"/>
</dbReference>
<dbReference type="InterPro" id="IPR024344">
    <property type="entry name" value="MDMPI_metal-binding"/>
</dbReference>
<dbReference type="Pfam" id="PF11716">
    <property type="entry name" value="MDMPI_N"/>
    <property type="match status" value="1"/>
</dbReference>
<evidence type="ECO:0000259" key="1">
    <source>
        <dbReference type="Pfam" id="PF11716"/>
    </source>
</evidence>
<keyword evidence="2" id="KW-0413">Isomerase</keyword>
<sequence length="226" mass="24495">MHSEIARRGVGLPRDTHAVTADTMALAAQERAELADFLAGLTPQQWRTPSLCTGWTVHDVVAHVVSYEEHGRGEVFRRLVRARLRPGQLNDVGKAEYATLESAELVEFLRAHLRPRGMTASLGGGVGLVDALIHHQDIRRPLGMPRTIPSERLLPALRIAITAPPLRGFWNARGVRLVATDLEWTRGSGPEAHGEAEALLMALAGRAGVARELTGPGASTLVRRLG</sequence>
<reference evidence="3" key="1">
    <citation type="submission" date="2019-11" db="EMBL/GenBank/DDBJ databases">
        <title>The complete genome sequence of Saccharopolyspora sp. E2A.</title>
        <authorList>
            <person name="Zhang G."/>
        </authorList>
    </citation>
    <scope>NUCLEOTIDE SEQUENCE [LARGE SCALE GENOMIC DNA]</scope>
    <source>
        <strain evidence="3">E2A</strain>
    </source>
</reference>